<dbReference type="Pfam" id="PF01381">
    <property type="entry name" value="HTH_3"/>
    <property type="match status" value="1"/>
</dbReference>
<dbReference type="InterPro" id="IPR001387">
    <property type="entry name" value="Cro/C1-type_HTH"/>
</dbReference>
<dbReference type="RefSeq" id="WP_051926169.1">
    <property type="nucleotide sequence ID" value="NZ_CP053587.1"/>
</dbReference>
<name>A0AA96WMB1_9CYAN</name>
<dbReference type="Gene3D" id="1.10.260.40">
    <property type="entry name" value="lambda repressor-like DNA-binding domains"/>
    <property type="match status" value="1"/>
</dbReference>
<dbReference type="InterPro" id="IPR010982">
    <property type="entry name" value="Lambda_DNA-bd_dom_sf"/>
</dbReference>
<protein>
    <submittedName>
        <fullName evidence="2">Helix-turn-helix transcriptional regulator</fullName>
    </submittedName>
</protein>
<dbReference type="SUPFAM" id="SSF47413">
    <property type="entry name" value="lambda repressor-like DNA-binding domains"/>
    <property type="match status" value="1"/>
</dbReference>
<dbReference type="SMART" id="SM00530">
    <property type="entry name" value="HTH_XRE"/>
    <property type="match status" value="1"/>
</dbReference>
<dbReference type="AlphaFoldDB" id="A0AA96WMB1"/>
<dbReference type="GO" id="GO:0003677">
    <property type="term" value="F:DNA binding"/>
    <property type="evidence" value="ECO:0007669"/>
    <property type="project" value="InterPro"/>
</dbReference>
<evidence type="ECO:0000313" key="2">
    <source>
        <dbReference type="EMBL" id="WNZ27874.1"/>
    </source>
</evidence>
<organism evidence="2">
    <name type="scientific">Leptolyngbya sp. NK1-12</name>
    <dbReference type="NCBI Taxonomy" id="2547451"/>
    <lineage>
        <taxon>Bacteria</taxon>
        <taxon>Bacillati</taxon>
        <taxon>Cyanobacteriota</taxon>
        <taxon>Cyanophyceae</taxon>
        <taxon>Leptolyngbyales</taxon>
        <taxon>Leptolyngbyaceae</taxon>
        <taxon>Leptolyngbya group</taxon>
        <taxon>Leptolyngbya</taxon>
    </lineage>
</organism>
<reference evidence="2" key="1">
    <citation type="submission" date="2020-05" db="EMBL/GenBank/DDBJ databases">
        <authorList>
            <person name="Zhu T."/>
            <person name="Keshari N."/>
            <person name="Lu X."/>
        </authorList>
    </citation>
    <scope>NUCLEOTIDE SEQUENCE</scope>
    <source>
        <strain evidence="2">NK1-12</strain>
    </source>
</reference>
<sequence length="147" mass="17061">MPARLQIQAKDCSPLGLLILQYLEEHHISMNRLAEMADIPQPRLRGACFKGTCPTPETLRKLSKVMGMHHLELYTLAYEGRIVKRPEDADDYLDSLIRELFETAREMDLVPPKQRPSKARIERALRELGFAHQDERQVEKIRTLRSL</sequence>
<feature type="domain" description="HTH cro/C1-type" evidence="1">
    <location>
        <begin position="18"/>
        <end position="73"/>
    </location>
</feature>
<proteinExistence type="predicted"/>
<evidence type="ECO:0000259" key="1">
    <source>
        <dbReference type="SMART" id="SM00530"/>
    </source>
</evidence>
<accession>A0AA96WMB1</accession>
<dbReference type="EMBL" id="CP053587">
    <property type="protein sequence ID" value="WNZ27874.1"/>
    <property type="molecule type" value="Genomic_DNA"/>
</dbReference>
<gene>
    <name evidence="2" type="ORF">HJG54_34180</name>
</gene>